<dbReference type="GO" id="GO:0050660">
    <property type="term" value="F:flavin adenine dinucleotide binding"/>
    <property type="evidence" value="ECO:0007669"/>
    <property type="project" value="TreeGrafter"/>
</dbReference>
<keyword evidence="4 13" id="KW-0812">Transmembrane</keyword>
<evidence type="ECO:0000256" key="4">
    <source>
        <dbReference type="ARBA" id="ARBA00022692"/>
    </source>
</evidence>
<evidence type="ECO:0000256" key="11">
    <source>
        <dbReference type="ARBA" id="ARBA00023014"/>
    </source>
</evidence>
<dbReference type="SUPFAM" id="SSF63380">
    <property type="entry name" value="Riboflavin synthase domain-like"/>
    <property type="match status" value="1"/>
</dbReference>
<dbReference type="GO" id="GO:0051537">
    <property type="term" value="F:2 iron, 2 sulfur cluster binding"/>
    <property type="evidence" value="ECO:0007669"/>
    <property type="project" value="UniProtKB-KW"/>
</dbReference>
<evidence type="ECO:0000256" key="6">
    <source>
        <dbReference type="ARBA" id="ARBA00022723"/>
    </source>
</evidence>
<dbReference type="GO" id="GO:0046872">
    <property type="term" value="F:metal ion binding"/>
    <property type="evidence" value="ECO:0007669"/>
    <property type="project" value="UniProtKB-KW"/>
</dbReference>
<dbReference type="PANTHER" id="PTHR47354:SF8">
    <property type="entry name" value="1,2-PHENYLACETYL-COA EPOXIDASE, SUBUNIT E"/>
    <property type="match status" value="1"/>
</dbReference>
<dbReference type="AlphaFoldDB" id="A0A172WM51"/>
<dbReference type="EMBL" id="CP015641">
    <property type="protein sequence ID" value="ANF24551.1"/>
    <property type="molecule type" value="Genomic_DNA"/>
</dbReference>
<keyword evidence="7" id="KW-0274">FAD</keyword>
<name>A0A172WM51_STUST</name>
<evidence type="ECO:0000256" key="3">
    <source>
        <dbReference type="ARBA" id="ARBA00022630"/>
    </source>
</evidence>
<evidence type="ECO:0000256" key="1">
    <source>
        <dbReference type="ARBA" id="ARBA00001974"/>
    </source>
</evidence>
<comment type="cofactor">
    <cofactor evidence="1">
        <name>FAD</name>
        <dbReference type="ChEBI" id="CHEBI:57692"/>
    </cofactor>
</comment>
<sequence>MQRIRLALVTLFITVTLLWLATAGGITGGYPRFWPLRADMVHYSGALAISAMSVAIYLAIRPQWLERLLGGLDKSYRLHKWLGIGVLVVSTVHWGWAQIPKWLVGLGWLAAPARRGAGKAEDGLLGWLHGQRGFAEDIGEWAFYVAALLIVLALIKQFPYRWFFKTHRWLALVYLVLAVHSLMLMPPAYWPSLLGAVIAVLLIGGTFAAIVSLSRQVGRAHQVVGRVDGLTYHPDNQVLHVNVLLEGPWPGHKPGQFAFASFEEKEGPHPFSLSSAWQNDGKLSFSIKGLGDYTRRLPQTLHNGDAVTVEGPYGCFDFSGHKAGQIWVAGGIGIAPFMSRLHALEGSSKDNTIDLFYCTSAPDQRFIAQLQALAASARIRLHVQVAREHGRLTPDQIRQEVPDWLQRDVWFCGPARFGRQLRQDLTEHGLPASDFHQELFNMR</sequence>
<evidence type="ECO:0000256" key="7">
    <source>
        <dbReference type="ARBA" id="ARBA00022827"/>
    </source>
</evidence>
<dbReference type="InterPro" id="IPR017938">
    <property type="entry name" value="Riboflavin_synthase-like_b-brl"/>
</dbReference>
<dbReference type="Gene3D" id="3.40.50.80">
    <property type="entry name" value="Nucleotide-binding domain of ferredoxin-NADP reductase (FNR) module"/>
    <property type="match status" value="1"/>
</dbReference>
<dbReference type="InterPro" id="IPR013130">
    <property type="entry name" value="Fe3_Rdtase_TM_dom"/>
</dbReference>
<dbReference type="GO" id="GO:0016020">
    <property type="term" value="C:membrane"/>
    <property type="evidence" value="ECO:0007669"/>
    <property type="project" value="UniProtKB-SubCell"/>
</dbReference>
<dbReference type="PROSITE" id="PS51384">
    <property type="entry name" value="FAD_FR"/>
    <property type="match status" value="1"/>
</dbReference>
<accession>A0A172WM51</accession>
<feature type="transmembrane region" description="Helical" evidence="13">
    <location>
        <begin position="193"/>
        <end position="213"/>
    </location>
</feature>
<dbReference type="InterPro" id="IPR013112">
    <property type="entry name" value="FAD-bd_8"/>
</dbReference>
<evidence type="ECO:0000256" key="12">
    <source>
        <dbReference type="ARBA" id="ARBA00023136"/>
    </source>
</evidence>
<keyword evidence="6" id="KW-0479">Metal-binding</keyword>
<keyword evidence="12 13" id="KW-0472">Membrane</keyword>
<dbReference type="Pfam" id="PF08022">
    <property type="entry name" value="FAD_binding_8"/>
    <property type="match status" value="1"/>
</dbReference>
<evidence type="ECO:0000313" key="16">
    <source>
        <dbReference type="Proteomes" id="UP000077787"/>
    </source>
</evidence>
<gene>
    <name evidence="15" type="ORF">PS273GM_04990</name>
</gene>
<protein>
    <submittedName>
        <fullName evidence="15">Ferric reductase</fullName>
    </submittedName>
</protein>
<dbReference type="PRINTS" id="PR00409">
    <property type="entry name" value="PHDIOXRDTASE"/>
</dbReference>
<dbReference type="PANTHER" id="PTHR47354">
    <property type="entry name" value="NADH OXIDOREDUCTASE HCR"/>
    <property type="match status" value="1"/>
</dbReference>
<evidence type="ECO:0000256" key="5">
    <source>
        <dbReference type="ARBA" id="ARBA00022714"/>
    </source>
</evidence>
<evidence type="ECO:0000256" key="10">
    <source>
        <dbReference type="ARBA" id="ARBA00023004"/>
    </source>
</evidence>
<dbReference type="RefSeq" id="WP_064480803.1">
    <property type="nucleotide sequence ID" value="NZ_CP015641.1"/>
</dbReference>
<keyword evidence="9" id="KW-0560">Oxidoreductase</keyword>
<dbReference type="InterPro" id="IPR017927">
    <property type="entry name" value="FAD-bd_FR_type"/>
</dbReference>
<evidence type="ECO:0000256" key="2">
    <source>
        <dbReference type="ARBA" id="ARBA00004141"/>
    </source>
</evidence>
<feature type="transmembrane region" description="Helical" evidence="13">
    <location>
        <begin position="41"/>
        <end position="60"/>
    </location>
</feature>
<feature type="transmembrane region" description="Helical" evidence="13">
    <location>
        <begin position="81"/>
        <end position="99"/>
    </location>
</feature>
<feature type="transmembrane region" description="Helical" evidence="13">
    <location>
        <begin position="170"/>
        <end position="187"/>
    </location>
</feature>
<dbReference type="GO" id="GO:0016491">
    <property type="term" value="F:oxidoreductase activity"/>
    <property type="evidence" value="ECO:0007669"/>
    <property type="project" value="UniProtKB-KW"/>
</dbReference>
<dbReference type="Gene3D" id="2.40.30.10">
    <property type="entry name" value="Translation factors"/>
    <property type="match status" value="1"/>
</dbReference>
<keyword evidence="8 13" id="KW-1133">Transmembrane helix</keyword>
<evidence type="ECO:0000256" key="9">
    <source>
        <dbReference type="ARBA" id="ARBA00023002"/>
    </source>
</evidence>
<evidence type="ECO:0000313" key="15">
    <source>
        <dbReference type="EMBL" id="ANF24551.1"/>
    </source>
</evidence>
<feature type="domain" description="FAD-binding FR-type" evidence="14">
    <location>
        <begin position="217"/>
        <end position="319"/>
    </location>
</feature>
<dbReference type="OrthoDB" id="9796486at2"/>
<organism evidence="15 16">
    <name type="scientific">Stutzerimonas stutzeri</name>
    <name type="common">Pseudomonas stutzeri</name>
    <dbReference type="NCBI Taxonomy" id="316"/>
    <lineage>
        <taxon>Bacteria</taxon>
        <taxon>Pseudomonadati</taxon>
        <taxon>Pseudomonadota</taxon>
        <taxon>Gammaproteobacteria</taxon>
        <taxon>Pseudomonadales</taxon>
        <taxon>Pseudomonadaceae</taxon>
        <taxon>Stutzerimonas</taxon>
    </lineage>
</organism>
<keyword evidence="11" id="KW-0411">Iron-sulfur</keyword>
<evidence type="ECO:0000259" key="14">
    <source>
        <dbReference type="PROSITE" id="PS51384"/>
    </source>
</evidence>
<evidence type="ECO:0000256" key="8">
    <source>
        <dbReference type="ARBA" id="ARBA00022989"/>
    </source>
</evidence>
<evidence type="ECO:0000256" key="13">
    <source>
        <dbReference type="SAM" id="Phobius"/>
    </source>
</evidence>
<keyword evidence="3" id="KW-0285">Flavoprotein</keyword>
<dbReference type="InterPro" id="IPR039261">
    <property type="entry name" value="FNR_nucleotide-bd"/>
</dbReference>
<feature type="transmembrane region" description="Helical" evidence="13">
    <location>
        <begin position="141"/>
        <end position="158"/>
    </location>
</feature>
<reference evidence="15 16" key="1">
    <citation type="submission" date="2016-05" db="EMBL/GenBank/DDBJ databases">
        <title>Genome sequence of Pseudomonas stutzeri 273 and identification of the exopolysaccharide biosynthesis locus.</title>
        <authorList>
            <person name="Wu S."/>
            <person name="Sun C."/>
        </authorList>
    </citation>
    <scope>NUCLEOTIDE SEQUENCE [LARGE SCALE GENOMIC DNA]</scope>
    <source>
        <strain evidence="15 16">273</strain>
    </source>
</reference>
<dbReference type="Pfam" id="PF01794">
    <property type="entry name" value="Ferric_reduct"/>
    <property type="match status" value="1"/>
</dbReference>
<keyword evidence="5" id="KW-0001">2Fe-2S</keyword>
<dbReference type="SUPFAM" id="SSF52343">
    <property type="entry name" value="Ferredoxin reductase-like, C-terminal NADP-linked domain"/>
    <property type="match status" value="1"/>
</dbReference>
<dbReference type="InterPro" id="IPR050415">
    <property type="entry name" value="MRET"/>
</dbReference>
<proteinExistence type="predicted"/>
<keyword evidence="10" id="KW-0408">Iron</keyword>
<dbReference type="Proteomes" id="UP000077787">
    <property type="component" value="Chromosome"/>
</dbReference>
<comment type="subcellular location">
    <subcellularLocation>
        <location evidence="2">Membrane</location>
        <topology evidence="2">Multi-pass membrane protein</topology>
    </subcellularLocation>
</comment>
<dbReference type="CDD" id="cd06198">
    <property type="entry name" value="FNR_like_3"/>
    <property type="match status" value="1"/>
</dbReference>